<feature type="transmembrane region" description="Helical" evidence="1">
    <location>
        <begin position="415"/>
        <end position="440"/>
    </location>
</feature>
<feature type="transmembrane region" description="Helical" evidence="1">
    <location>
        <begin position="321"/>
        <end position="344"/>
    </location>
</feature>
<sequence length="491" mass="53896">MTYAGAIGASTLRSALVVVVGLVLASLLAEWFRSTESRSLRKIQFVLLAAVFLTPNLIVGFGYRTLSINLLNHRWLNELLYFLLICFECVPAALWLLLYSPPPALSPEAWHCARLARQAGSPLQSLTWRLRFWWKGAGETLVGPAALLFVLSFQESELAALMQVAGWPERLFTDHVGGLPPSETARLVLWPVLIQLPVAVPLLTRIGVAISTPPLSVLSEKSRPGRRRGAALNLFGWTWILAGLAFVIGRPLWHLVDGVSRVSRTVQLQPRWWRELGDAVLLAASCVALTWGAAWLLQCVSRSRATLITGGAIRERIRLGMLSLLLAPGLTGTLALGLLTAGFFQRCLPGLAYTPAPLIVAECLWLWPRVVLVRGSIAARTRVASHQIRLLDRSPDGRQRAGAAAVWWRVAGRPLAGGVCLVAWWSYLEVMLPMILRLPGFDPSPMMMYNHLHYAQVEALGVKLAMILSVPLVLGALVAATVRLLEGRRTT</sequence>
<feature type="transmembrane region" description="Helical" evidence="1">
    <location>
        <begin position="460"/>
        <end position="485"/>
    </location>
</feature>
<dbReference type="Proteomes" id="UP000315700">
    <property type="component" value="Chromosome"/>
</dbReference>
<keyword evidence="1" id="KW-0812">Transmembrane</keyword>
<dbReference type="KEGG" id="ccos:Pan44_21810"/>
<keyword evidence="1" id="KW-0472">Membrane</keyword>
<evidence type="ECO:0008006" key="4">
    <source>
        <dbReference type="Google" id="ProtNLM"/>
    </source>
</evidence>
<feature type="transmembrane region" description="Helical" evidence="1">
    <location>
        <begin position="350"/>
        <end position="372"/>
    </location>
</feature>
<dbReference type="EMBL" id="CP036271">
    <property type="protein sequence ID" value="QDT54154.1"/>
    <property type="molecule type" value="Genomic_DNA"/>
</dbReference>
<feature type="transmembrane region" description="Helical" evidence="1">
    <location>
        <begin position="79"/>
        <end position="98"/>
    </location>
</feature>
<accession>A0A517SDF0</accession>
<feature type="transmembrane region" description="Helical" evidence="1">
    <location>
        <begin position="44"/>
        <end position="63"/>
    </location>
</feature>
<organism evidence="2 3">
    <name type="scientific">Caulifigura coniformis</name>
    <dbReference type="NCBI Taxonomy" id="2527983"/>
    <lineage>
        <taxon>Bacteria</taxon>
        <taxon>Pseudomonadati</taxon>
        <taxon>Planctomycetota</taxon>
        <taxon>Planctomycetia</taxon>
        <taxon>Planctomycetales</taxon>
        <taxon>Planctomycetaceae</taxon>
        <taxon>Caulifigura</taxon>
    </lineage>
</organism>
<dbReference type="InParanoid" id="A0A517SDF0"/>
<proteinExistence type="predicted"/>
<feature type="transmembrane region" description="Helical" evidence="1">
    <location>
        <begin position="231"/>
        <end position="253"/>
    </location>
</feature>
<feature type="transmembrane region" description="Helical" evidence="1">
    <location>
        <begin position="188"/>
        <end position="210"/>
    </location>
</feature>
<feature type="transmembrane region" description="Helical" evidence="1">
    <location>
        <begin position="279"/>
        <end position="300"/>
    </location>
</feature>
<feature type="transmembrane region" description="Helical" evidence="1">
    <location>
        <begin position="12"/>
        <end position="32"/>
    </location>
</feature>
<dbReference type="RefSeq" id="WP_197454005.1">
    <property type="nucleotide sequence ID" value="NZ_CP036271.1"/>
</dbReference>
<keyword evidence="3" id="KW-1185">Reference proteome</keyword>
<protein>
    <recommendedName>
        <fullName evidence="4">ABC transmembrane type-1 domain-containing protein</fullName>
    </recommendedName>
</protein>
<evidence type="ECO:0000313" key="3">
    <source>
        <dbReference type="Proteomes" id="UP000315700"/>
    </source>
</evidence>
<reference evidence="2 3" key="1">
    <citation type="submission" date="2019-02" db="EMBL/GenBank/DDBJ databases">
        <title>Deep-cultivation of Planctomycetes and their phenomic and genomic characterization uncovers novel biology.</title>
        <authorList>
            <person name="Wiegand S."/>
            <person name="Jogler M."/>
            <person name="Boedeker C."/>
            <person name="Pinto D."/>
            <person name="Vollmers J."/>
            <person name="Rivas-Marin E."/>
            <person name="Kohn T."/>
            <person name="Peeters S.H."/>
            <person name="Heuer A."/>
            <person name="Rast P."/>
            <person name="Oberbeckmann S."/>
            <person name="Bunk B."/>
            <person name="Jeske O."/>
            <person name="Meyerdierks A."/>
            <person name="Storesund J.E."/>
            <person name="Kallscheuer N."/>
            <person name="Luecker S."/>
            <person name="Lage O.M."/>
            <person name="Pohl T."/>
            <person name="Merkel B.J."/>
            <person name="Hornburger P."/>
            <person name="Mueller R.-W."/>
            <person name="Bruemmer F."/>
            <person name="Labrenz M."/>
            <person name="Spormann A.M."/>
            <person name="Op den Camp H."/>
            <person name="Overmann J."/>
            <person name="Amann R."/>
            <person name="Jetten M.S.M."/>
            <person name="Mascher T."/>
            <person name="Medema M.H."/>
            <person name="Devos D.P."/>
            <person name="Kaster A.-K."/>
            <person name="Ovreas L."/>
            <person name="Rohde M."/>
            <person name="Galperin M.Y."/>
            <person name="Jogler C."/>
        </authorList>
    </citation>
    <scope>NUCLEOTIDE SEQUENCE [LARGE SCALE GENOMIC DNA]</scope>
    <source>
        <strain evidence="2 3">Pan44</strain>
    </source>
</reference>
<evidence type="ECO:0000313" key="2">
    <source>
        <dbReference type="EMBL" id="QDT54154.1"/>
    </source>
</evidence>
<name>A0A517SDF0_9PLAN</name>
<gene>
    <name evidence="2" type="ORF">Pan44_21810</name>
</gene>
<evidence type="ECO:0000256" key="1">
    <source>
        <dbReference type="SAM" id="Phobius"/>
    </source>
</evidence>
<dbReference type="AlphaFoldDB" id="A0A517SDF0"/>
<keyword evidence="1" id="KW-1133">Transmembrane helix</keyword>